<protein>
    <submittedName>
        <fullName evidence="5">S-adenosyl-L-methionine-dependent methyltransferase</fullName>
    </submittedName>
</protein>
<keyword evidence="1 5" id="KW-0489">Methyltransferase</keyword>
<evidence type="ECO:0000313" key="6">
    <source>
        <dbReference type="Proteomes" id="UP001492380"/>
    </source>
</evidence>
<feature type="domain" description="Methyltransferase type 12" evidence="4">
    <location>
        <begin position="74"/>
        <end position="177"/>
    </location>
</feature>
<dbReference type="PANTHER" id="PTHR43464:SF19">
    <property type="entry name" value="UBIQUINONE BIOSYNTHESIS O-METHYLTRANSFERASE, MITOCHONDRIAL"/>
    <property type="match status" value="1"/>
</dbReference>
<dbReference type="GO" id="GO:0008168">
    <property type="term" value="F:methyltransferase activity"/>
    <property type="evidence" value="ECO:0007669"/>
    <property type="project" value="UniProtKB-KW"/>
</dbReference>
<proteinExistence type="predicted"/>
<evidence type="ECO:0000256" key="3">
    <source>
        <dbReference type="ARBA" id="ARBA00022691"/>
    </source>
</evidence>
<evidence type="ECO:0000256" key="1">
    <source>
        <dbReference type="ARBA" id="ARBA00022603"/>
    </source>
</evidence>
<comment type="caution">
    <text evidence="5">The sequence shown here is derived from an EMBL/GenBank/DDBJ whole genome shotgun (WGS) entry which is preliminary data.</text>
</comment>
<gene>
    <name evidence="5" type="ORF">HDK90DRAFT_224637</name>
</gene>
<dbReference type="InterPro" id="IPR029063">
    <property type="entry name" value="SAM-dependent_MTases_sf"/>
</dbReference>
<accession>A0ABR1YTT1</accession>
<reference evidence="5 6" key="1">
    <citation type="submission" date="2024-04" db="EMBL/GenBank/DDBJ databases">
        <title>Phyllosticta paracitricarpa is synonymous to the EU quarantine fungus P. citricarpa based on phylogenomic analyses.</title>
        <authorList>
            <consortium name="Lawrence Berkeley National Laboratory"/>
            <person name="Van Ingen-Buijs V.A."/>
            <person name="Van Westerhoven A.C."/>
            <person name="Haridas S."/>
            <person name="Skiadas P."/>
            <person name="Martin F."/>
            <person name="Groenewald J.Z."/>
            <person name="Crous P.W."/>
            <person name="Seidl M.F."/>
        </authorList>
    </citation>
    <scope>NUCLEOTIDE SEQUENCE [LARGE SCALE GENOMIC DNA]</scope>
    <source>
        <strain evidence="5 6">CBS 123374</strain>
    </source>
</reference>
<sequence>MDAAPKSVSSSSDKPPGDSLHFPTGILSFYDILILGIYCPYIWGCPASTELTAFLNSRIATAISRSSPRPCRILDIGVGTGYFLERAPLDDVKEITLLDINAECLDAAALRAQKAHPHIECTKVQANFLEPIAAEKLGGQFDIISLGLLLHCLPGPPARKADALVRLRDLLTKDGVLFGFTILGKDAAHSLMAKALLWFHNTIGVFDNYEDGVASFVKPLEEAFEAVNRRIVGSMLLFEASKPK</sequence>
<name>A0ABR1YTT1_9PEZI</name>
<keyword evidence="6" id="KW-1185">Reference proteome</keyword>
<evidence type="ECO:0000256" key="2">
    <source>
        <dbReference type="ARBA" id="ARBA00022679"/>
    </source>
</evidence>
<dbReference type="SUPFAM" id="SSF53335">
    <property type="entry name" value="S-adenosyl-L-methionine-dependent methyltransferases"/>
    <property type="match status" value="1"/>
</dbReference>
<dbReference type="Proteomes" id="UP001492380">
    <property type="component" value="Unassembled WGS sequence"/>
</dbReference>
<organism evidence="5 6">
    <name type="scientific">Phyllosticta capitalensis</name>
    <dbReference type="NCBI Taxonomy" id="121624"/>
    <lineage>
        <taxon>Eukaryota</taxon>
        <taxon>Fungi</taxon>
        <taxon>Dikarya</taxon>
        <taxon>Ascomycota</taxon>
        <taxon>Pezizomycotina</taxon>
        <taxon>Dothideomycetes</taxon>
        <taxon>Dothideomycetes incertae sedis</taxon>
        <taxon>Botryosphaeriales</taxon>
        <taxon>Phyllostictaceae</taxon>
        <taxon>Phyllosticta</taxon>
    </lineage>
</organism>
<keyword evidence="2" id="KW-0808">Transferase</keyword>
<dbReference type="InterPro" id="IPR013217">
    <property type="entry name" value="Methyltransf_12"/>
</dbReference>
<dbReference type="GO" id="GO:0032259">
    <property type="term" value="P:methylation"/>
    <property type="evidence" value="ECO:0007669"/>
    <property type="project" value="UniProtKB-KW"/>
</dbReference>
<dbReference type="Gene3D" id="3.40.50.150">
    <property type="entry name" value="Vaccinia Virus protein VP39"/>
    <property type="match status" value="1"/>
</dbReference>
<dbReference type="CDD" id="cd02440">
    <property type="entry name" value="AdoMet_MTases"/>
    <property type="match status" value="1"/>
</dbReference>
<dbReference type="EMBL" id="JBBWRZ010000004">
    <property type="protein sequence ID" value="KAK8238396.1"/>
    <property type="molecule type" value="Genomic_DNA"/>
</dbReference>
<dbReference type="PANTHER" id="PTHR43464">
    <property type="entry name" value="METHYLTRANSFERASE"/>
    <property type="match status" value="1"/>
</dbReference>
<evidence type="ECO:0000313" key="5">
    <source>
        <dbReference type="EMBL" id="KAK8238396.1"/>
    </source>
</evidence>
<evidence type="ECO:0000259" key="4">
    <source>
        <dbReference type="Pfam" id="PF08242"/>
    </source>
</evidence>
<dbReference type="Pfam" id="PF08242">
    <property type="entry name" value="Methyltransf_12"/>
    <property type="match status" value="1"/>
</dbReference>
<keyword evidence="3" id="KW-0949">S-adenosyl-L-methionine</keyword>